<evidence type="ECO:0000313" key="2">
    <source>
        <dbReference type="EMBL" id="QSQ23220.1"/>
    </source>
</evidence>
<proteinExistence type="predicted"/>
<feature type="domain" description="Peptidase S74" evidence="1">
    <location>
        <begin position="477"/>
        <end position="567"/>
    </location>
</feature>
<dbReference type="Pfam" id="PF13884">
    <property type="entry name" value="Peptidase_S74"/>
    <property type="match status" value="1"/>
</dbReference>
<reference evidence="2 3" key="1">
    <citation type="submission" date="2021-02" db="EMBL/GenBank/DDBJ databases">
        <title>De Novo genome assembly of isolated myxobacteria.</title>
        <authorList>
            <person name="Stevens D.C."/>
        </authorList>
    </citation>
    <scope>NUCLEOTIDE SEQUENCE [LARGE SCALE GENOMIC DNA]</scope>
    <source>
        <strain evidence="3">SCPEA02</strain>
    </source>
</reference>
<protein>
    <submittedName>
        <fullName evidence="2">Tail fiber domain-containing protein</fullName>
    </submittedName>
</protein>
<dbReference type="RefSeq" id="WP_206724795.1">
    <property type="nucleotide sequence ID" value="NZ_CP071090.1"/>
</dbReference>
<evidence type="ECO:0000259" key="1">
    <source>
        <dbReference type="PROSITE" id="PS51688"/>
    </source>
</evidence>
<keyword evidence="3" id="KW-1185">Reference proteome</keyword>
<dbReference type="InterPro" id="IPR030392">
    <property type="entry name" value="S74_ICA"/>
</dbReference>
<accession>A0ABX7NWC4</accession>
<name>A0ABX7NWC4_9BACT</name>
<evidence type="ECO:0000313" key="3">
    <source>
        <dbReference type="Proteomes" id="UP000662747"/>
    </source>
</evidence>
<dbReference type="PROSITE" id="PS51688">
    <property type="entry name" value="ICA"/>
    <property type="match status" value="1"/>
</dbReference>
<gene>
    <name evidence="2" type="ORF">JY651_50490</name>
</gene>
<dbReference type="Proteomes" id="UP000662747">
    <property type="component" value="Chromosome"/>
</dbReference>
<dbReference type="EMBL" id="CP071090">
    <property type="protein sequence ID" value="QSQ23220.1"/>
    <property type="molecule type" value="Genomic_DNA"/>
</dbReference>
<organism evidence="2 3">
    <name type="scientific">Pyxidicoccus parkwayensis</name>
    <dbReference type="NCBI Taxonomy" id="2813578"/>
    <lineage>
        <taxon>Bacteria</taxon>
        <taxon>Pseudomonadati</taxon>
        <taxon>Myxococcota</taxon>
        <taxon>Myxococcia</taxon>
        <taxon>Myxococcales</taxon>
        <taxon>Cystobacterineae</taxon>
        <taxon>Myxococcaceae</taxon>
        <taxon>Pyxidicoccus</taxon>
    </lineage>
</organism>
<sequence length="576" mass="61113">MTDPYIKANPGDPILSEHWNTIQVRMIEALRTHTHLGGDDGKKLGGGGIDPETTLSVKQVDATSALTVRGLNVYDRLTGLGTEKLAVTGGTVSGSLAVTGNVGIGVTSPRARLDIQEAVRGGNHPAAVRGLYITSDFGPEADGVEFRHTNGTQGVGIAYNTLYATGSNADQDLGLKARGNGKVTIRGDLKIGGPSLLSATGRRLLETSATDDWLRVNPSIDYKAIALYGTVAIGEGGLSVGDWTQVPKGALKVTGTIQTEQDLVLGSNAANKRFIVHSRSGTGDFLHITADKADGNWDWANGIVLKRGGGVGIGTTTPQSALHVVSSTNIVARIEAGGTGGWAEVDLYSTYGVANQRNWNLAAQGGGGFAIRLLSDARGTMMTPLYIDTGGTVFASRNLQVQGDLYAANSGLYFTKTDHDHSGIGNTQGYAAIENASNFGALMILGRSTPAGRIVKLWDRLEVNGKIWTSDGRFEGSDLRLKRDITPLEGALEKVLKLRATRFRMLESRDESPRIGLIAQEVEEVFPEVIDEGPNGMKGISYARLVAPLIEAIKAQQQQLEELRAALRATTKETPA</sequence>